<dbReference type="PROSITE" id="PS51375">
    <property type="entry name" value="PPR"/>
    <property type="match status" value="3"/>
</dbReference>
<dbReference type="PANTHER" id="PTHR47926:SF344">
    <property type="entry name" value="OS07G0636900 PROTEIN"/>
    <property type="match status" value="1"/>
</dbReference>
<dbReference type="AlphaFoldDB" id="A0AAP0F661"/>
<dbReference type="Gene3D" id="1.25.40.10">
    <property type="entry name" value="Tetratricopeptide repeat domain"/>
    <property type="match status" value="3"/>
</dbReference>
<feature type="repeat" description="PPR" evidence="2">
    <location>
        <begin position="175"/>
        <end position="209"/>
    </location>
</feature>
<dbReference type="PANTHER" id="PTHR47926">
    <property type="entry name" value="PENTATRICOPEPTIDE REPEAT-CONTAINING PROTEIN"/>
    <property type="match status" value="1"/>
</dbReference>
<dbReference type="GO" id="GO:0003723">
    <property type="term" value="F:RNA binding"/>
    <property type="evidence" value="ECO:0007669"/>
    <property type="project" value="InterPro"/>
</dbReference>
<evidence type="ECO:0000256" key="1">
    <source>
        <dbReference type="ARBA" id="ARBA00022737"/>
    </source>
</evidence>
<dbReference type="InterPro" id="IPR046960">
    <property type="entry name" value="PPR_At4g14850-like_plant"/>
</dbReference>
<dbReference type="GO" id="GO:0009451">
    <property type="term" value="P:RNA modification"/>
    <property type="evidence" value="ECO:0007669"/>
    <property type="project" value="InterPro"/>
</dbReference>
<sequence>MHAKTLIQLLKHHCTGLSEIKCIHAQFITHSHSSNPSLASALIRSYITSQDLNSAQILLLNYFPSSFPSPLLWNQIIQAYSKTPSHSLQSLLIFRRMLALDRPTLCLPDKYTLTFVITACTRQCSNVCGENLHGWVVKSGFDTDVFVGNALVNFYCVFDKLGKAHKVLDEMPERDVVTWTSLLRGYAHCRQMGVASELFCRMPERNEVSWAVMIAGYVGNERYGDALRYFHDMLSSKDDGVQPNEAVLVSILSACAHLGALDQGEWVHLYIDKRGLIGSPNLCNALIDMYARCGRIDCSMRVFNGMVKRDVFTWTSVIVGLSVNGVGKDALRFFREMVAEGIKPGSVMLLGVLNGCSHSGLVEEGCSIFYNMEHLWGVKPGIEHFGCLIDLFGRAGLVEKAFEVLKSMPMEPDVVMCRALLSACRVHGDFGLTERIIDHIARLDCSVYGGGYMLVSNIYASLGRWDAAAAVRKKMSEKKIEHGPGFSWIESSKSL</sequence>
<feature type="repeat" description="PPR" evidence="2">
    <location>
        <begin position="279"/>
        <end position="309"/>
    </location>
</feature>
<dbReference type="FunFam" id="1.25.40.10:FF:000242">
    <property type="entry name" value="Pentatricopeptide repeat-containing protein"/>
    <property type="match status" value="1"/>
</dbReference>
<protein>
    <recommendedName>
        <fullName evidence="5">Pentatricopeptide repeat-containing protein</fullName>
    </recommendedName>
</protein>
<evidence type="ECO:0000313" key="3">
    <source>
        <dbReference type="EMBL" id="KAK9104660.1"/>
    </source>
</evidence>
<proteinExistence type="predicted"/>
<keyword evidence="4" id="KW-1185">Reference proteome</keyword>
<gene>
    <name evidence="3" type="ORF">Scep_021504</name>
</gene>
<evidence type="ECO:0008006" key="5">
    <source>
        <dbReference type="Google" id="ProtNLM"/>
    </source>
</evidence>
<dbReference type="Pfam" id="PF20431">
    <property type="entry name" value="E_motif"/>
    <property type="match status" value="1"/>
</dbReference>
<comment type="caution">
    <text evidence="3">The sequence shown here is derived from an EMBL/GenBank/DDBJ whole genome shotgun (WGS) entry which is preliminary data.</text>
</comment>
<dbReference type="EMBL" id="JBBNAG010000009">
    <property type="protein sequence ID" value="KAK9104660.1"/>
    <property type="molecule type" value="Genomic_DNA"/>
</dbReference>
<name>A0AAP0F661_9MAGN</name>
<dbReference type="Proteomes" id="UP001419268">
    <property type="component" value="Unassembled WGS sequence"/>
</dbReference>
<dbReference type="InterPro" id="IPR002885">
    <property type="entry name" value="PPR_rpt"/>
</dbReference>
<dbReference type="Pfam" id="PF01535">
    <property type="entry name" value="PPR"/>
    <property type="match status" value="6"/>
</dbReference>
<dbReference type="InterPro" id="IPR011990">
    <property type="entry name" value="TPR-like_helical_dom_sf"/>
</dbReference>
<accession>A0AAP0F661</accession>
<organism evidence="3 4">
    <name type="scientific">Stephania cephalantha</name>
    <dbReference type="NCBI Taxonomy" id="152367"/>
    <lineage>
        <taxon>Eukaryota</taxon>
        <taxon>Viridiplantae</taxon>
        <taxon>Streptophyta</taxon>
        <taxon>Embryophyta</taxon>
        <taxon>Tracheophyta</taxon>
        <taxon>Spermatophyta</taxon>
        <taxon>Magnoliopsida</taxon>
        <taxon>Ranunculales</taxon>
        <taxon>Menispermaceae</taxon>
        <taxon>Menispermoideae</taxon>
        <taxon>Cissampelideae</taxon>
        <taxon>Stephania</taxon>
    </lineage>
</organism>
<reference evidence="3 4" key="1">
    <citation type="submission" date="2024-01" db="EMBL/GenBank/DDBJ databases">
        <title>Genome assemblies of Stephania.</title>
        <authorList>
            <person name="Yang L."/>
        </authorList>
    </citation>
    <scope>NUCLEOTIDE SEQUENCE [LARGE SCALE GENOMIC DNA]</scope>
    <source>
        <strain evidence="3">JXDWG</strain>
        <tissue evidence="3">Leaf</tissue>
    </source>
</reference>
<dbReference type="NCBIfam" id="TIGR00756">
    <property type="entry name" value="PPR"/>
    <property type="match status" value="5"/>
</dbReference>
<evidence type="ECO:0000256" key="2">
    <source>
        <dbReference type="PROSITE-ProRule" id="PRU00708"/>
    </source>
</evidence>
<dbReference type="InterPro" id="IPR046848">
    <property type="entry name" value="E_motif"/>
</dbReference>
<feature type="repeat" description="PPR" evidence="2">
    <location>
        <begin position="310"/>
        <end position="344"/>
    </location>
</feature>
<evidence type="ECO:0000313" key="4">
    <source>
        <dbReference type="Proteomes" id="UP001419268"/>
    </source>
</evidence>
<keyword evidence="1" id="KW-0677">Repeat</keyword>
<dbReference type="Pfam" id="PF12854">
    <property type="entry name" value="PPR_1"/>
    <property type="match status" value="1"/>
</dbReference>
<dbReference type="FunFam" id="1.25.40.10:FF:000348">
    <property type="entry name" value="Pentatricopeptide repeat-containing protein chloroplastic"/>
    <property type="match status" value="1"/>
</dbReference>